<dbReference type="Pfam" id="PF00078">
    <property type="entry name" value="RVT_1"/>
    <property type="match status" value="1"/>
</dbReference>
<dbReference type="PANTHER" id="PTHR46890">
    <property type="entry name" value="NON-LTR RETROLELEMENT REVERSE TRANSCRIPTASE-LIKE PROTEIN-RELATED"/>
    <property type="match status" value="1"/>
</dbReference>
<dbReference type="Proteomes" id="UP001630127">
    <property type="component" value="Unassembled WGS sequence"/>
</dbReference>
<evidence type="ECO:0000313" key="2">
    <source>
        <dbReference type="EMBL" id="KAL3528849.1"/>
    </source>
</evidence>
<feature type="domain" description="Reverse transcriptase" evidence="1">
    <location>
        <begin position="54"/>
        <end position="146"/>
    </location>
</feature>
<organism evidence="2 3">
    <name type="scientific">Cinchona calisaya</name>
    <dbReference type="NCBI Taxonomy" id="153742"/>
    <lineage>
        <taxon>Eukaryota</taxon>
        <taxon>Viridiplantae</taxon>
        <taxon>Streptophyta</taxon>
        <taxon>Embryophyta</taxon>
        <taxon>Tracheophyta</taxon>
        <taxon>Spermatophyta</taxon>
        <taxon>Magnoliopsida</taxon>
        <taxon>eudicotyledons</taxon>
        <taxon>Gunneridae</taxon>
        <taxon>Pentapetalae</taxon>
        <taxon>asterids</taxon>
        <taxon>lamiids</taxon>
        <taxon>Gentianales</taxon>
        <taxon>Rubiaceae</taxon>
        <taxon>Cinchonoideae</taxon>
        <taxon>Cinchoneae</taxon>
        <taxon>Cinchona</taxon>
    </lineage>
</organism>
<evidence type="ECO:0000313" key="3">
    <source>
        <dbReference type="Proteomes" id="UP001630127"/>
    </source>
</evidence>
<gene>
    <name evidence="2" type="ORF">ACH5RR_008171</name>
</gene>
<protein>
    <recommendedName>
        <fullName evidence="1">Reverse transcriptase domain-containing protein</fullName>
    </recommendedName>
</protein>
<proteinExistence type="predicted"/>
<sequence length="176" mass="20602">MNLDKVPGPDVMSPLFFQTYWHFIHKDVVDATQNCFHSGFLLKFINETLITLIPKCNIPTNLTHYRPISLCNALYKAIFKILVNRLKPFLDACISKTQAVFVPGRQIFDNFIISHEYLHFLKNKRLGKVGHMALKLDMKKAYDRVEYFCEKWINWIMMCITSVSYSFNINGDKKNT</sequence>
<dbReference type="AlphaFoldDB" id="A0ABD3AB07"/>
<accession>A0ABD3AB07</accession>
<dbReference type="EMBL" id="JBJUIK010000004">
    <property type="protein sequence ID" value="KAL3528849.1"/>
    <property type="molecule type" value="Genomic_DNA"/>
</dbReference>
<name>A0ABD3AB07_9GENT</name>
<keyword evidence="3" id="KW-1185">Reference proteome</keyword>
<dbReference type="InterPro" id="IPR052343">
    <property type="entry name" value="Retrotransposon-Effector_Assoc"/>
</dbReference>
<comment type="caution">
    <text evidence="2">The sequence shown here is derived from an EMBL/GenBank/DDBJ whole genome shotgun (WGS) entry which is preliminary data.</text>
</comment>
<evidence type="ECO:0000259" key="1">
    <source>
        <dbReference type="Pfam" id="PF00078"/>
    </source>
</evidence>
<reference evidence="2 3" key="1">
    <citation type="submission" date="2024-11" db="EMBL/GenBank/DDBJ databases">
        <title>A near-complete genome assembly of Cinchona calisaya.</title>
        <authorList>
            <person name="Lian D.C."/>
            <person name="Zhao X.W."/>
            <person name="Wei L."/>
        </authorList>
    </citation>
    <scope>NUCLEOTIDE SEQUENCE [LARGE SCALE GENOMIC DNA]</scope>
    <source>
        <tissue evidence="2">Nenye</tissue>
    </source>
</reference>
<dbReference type="SUPFAM" id="SSF56672">
    <property type="entry name" value="DNA/RNA polymerases"/>
    <property type="match status" value="1"/>
</dbReference>
<dbReference type="PANTHER" id="PTHR46890:SF48">
    <property type="entry name" value="RNA-DIRECTED DNA POLYMERASE"/>
    <property type="match status" value="1"/>
</dbReference>
<dbReference type="InterPro" id="IPR043502">
    <property type="entry name" value="DNA/RNA_pol_sf"/>
</dbReference>
<dbReference type="InterPro" id="IPR000477">
    <property type="entry name" value="RT_dom"/>
</dbReference>